<accession>Q2PFZ1</accession>
<reference evidence="1" key="1">
    <citation type="submission" date="2005-07" db="EMBL/GenBank/DDBJ databases">
        <title>Analysis of gene expression in cynomolgus monkey tissues by macaque cDNA oligo-chips.</title>
        <authorList>
            <person name="Kobayashi M."/>
            <person name="Tanuma R."/>
            <person name="Hirata M."/>
            <person name="Osada N."/>
            <person name="Kusuda J."/>
            <person name="Sugano S."/>
            <person name="Hashimoto K."/>
        </authorList>
    </citation>
    <scope>NUCLEOTIDE SEQUENCE</scope>
    <source>
        <tissue evidence="1">Cerebellum cortex</tissue>
    </source>
</reference>
<sequence length="39" mass="4378">MEVVYVWRVTVNGSDNIKEQIVILDLASCSLCARPSRVL</sequence>
<dbReference type="AlphaFoldDB" id="Q2PFZ1"/>
<evidence type="ECO:0000313" key="1">
    <source>
        <dbReference type="EMBL" id="BAE72979.1"/>
    </source>
</evidence>
<proteinExistence type="evidence at transcript level"/>
<organism evidence="1">
    <name type="scientific">Macaca fascicularis</name>
    <name type="common">Crab-eating macaque</name>
    <name type="synonym">Cynomolgus monkey</name>
    <dbReference type="NCBI Taxonomy" id="9541"/>
    <lineage>
        <taxon>Eukaryota</taxon>
        <taxon>Metazoa</taxon>
        <taxon>Chordata</taxon>
        <taxon>Craniata</taxon>
        <taxon>Vertebrata</taxon>
        <taxon>Euteleostomi</taxon>
        <taxon>Mammalia</taxon>
        <taxon>Eutheria</taxon>
        <taxon>Euarchontoglires</taxon>
        <taxon>Primates</taxon>
        <taxon>Haplorrhini</taxon>
        <taxon>Catarrhini</taxon>
        <taxon>Cercopithecidae</taxon>
        <taxon>Cercopithecinae</taxon>
        <taxon>Macaca</taxon>
    </lineage>
</organism>
<dbReference type="EMBL" id="AB220446">
    <property type="protein sequence ID" value="BAE72979.1"/>
    <property type="molecule type" value="mRNA"/>
</dbReference>
<name>Q2PFZ1_MACFA</name>
<protein>
    <submittedName>
        <fullName evidence="1">Uncharacterized protein</fullName>
    </submittedName>
</protein>